<accession>A0A6J4TJ88</accession>
<dbReference type="AlphaFoldDB" id="A0A6J4TJ88"/>
<protein>
    <submittedName>
        <fullName evidence="2">Uncharacterized protein</fullName>
    </submittedName>
</protein>
<proteinExistence type="predicted"/>
<feature type="compositionally biased region" description="Basic and acidic residues" evidence="1">
    <location>
        <begin position="52"/>
        <end position="65"/>
    </location>
</feature>
<feature type="compositionally biased region" description="Basic and acidic residues" evidence="1">
    <location>
        <begin position="343"/>
        <end position="352"/>
    </location>
</feature>
<feature type="compositionally biased region" description="Basic residues" evidence="1">
    <location>
        <begin position="114"/>
        <end position="127"/>
    </location>
</feature>
<feature type="non-terminal residue" evidence="2">
    <location>
        <position position="1"/>
    </location>
</feature>
<organism evidence="2">
    <name type="scientific">uncultured Thermomicrobiales bacterium</name>
    <dbReference type="NCBI Taxonomy" id="1645740"/>
    <lineage>
        <taxon>Bacteria</taxon>
        <taxon>Pseudomonadati</taxon>
        <taxon>Thermomicrobiota</taxon>
        <taxon>Thermomicrobia</taxon>
        <taxon>Thermomicrobiales</taxon>
        <taxon>environmental samples</taxon>
    </lineage>
</organism>
<evidence type="ECO:0000256" key="1">
    <source>
        <dbReference type="SAM" id="MobiDB-lite"/>
    </source>
</evidence>
<feature type="compositionally biased region" description="Gly residues" evidence="1">
    <location>
        <begin position="497"/>
        <end position="516"/>
    </location>
</feature>
<feature type="region of interest" description="Disordered" evidence="1">
    <location>
        <begin position="1"/>
        <end position="267"/>
    </location>
</feature>
<gene>
    <name evidence="2" type="ORF">AVDCRST_MAG73-423</name>
</gene>
<feature type="compositionally biased region" description="Gly residues" evidence="1">
    <location>
        <begin position="228"/>
        <end position="241"/>
    </location>
</feature>
<feature type="compositionally biased region" description="Basic and acidic residues" evidence="1">
    <location>
        <begin position="128"/>
        <end position="147"/>
    </location>
</feature>
<feature type="compositionally biased region" description="Basic and acidic residues" evidence="1">
    <location>
        <begin position="19"/>
        <end position="29"/>
    </location>
</feature>
<feature type="compositionally biased region" description="Basic residues" evidence="1">
    <location>
        <begin position="79"/>
        <end position="89"/>
    </location>
</feature>
<feature type="compositionally biased region" description="Basic and acidic residues" evidence="1">
    <location>
        <begin position="375"/>
        <end position="388"/>
    </location>
</feature>
<reference evidence="2" key="1">
    <citation type="submission" date="2020-02" db="EMBL/GenBank/DDBJ databases">
        <authorList>
            <person name="Meier V. D."/>
        </authorList>
    </citation>
    <scope>NUCLEOTIDE SEQUENCE</scope>
    <source>
        <strain evidence="2">AVDCRST_MAG73</strain>
    </source>
</reference>
<feature type="compositionally biased region" description="Basic and acidic residues" evidence="1">
    <location>
        <begin position="417"/>
        <end position="428"/>
    </location>
</feature>
<feature type="compositionally biased region" description="Basic residues" evidence="1">
    <location>
        <begin position="163"/>
        <end position="181"/>
    </location>
</feature>
<feature type="region of interest" description="Disordered" evidence="1">
    <location>
        <begin position="286"/>
        <end position="516"/>
    </location>
</feature>
<name>A0A6J4TJ88_9BACT</name>
<dbReference type="EMBL" id="CADCWE010000026">
    <property type="protein sequence ID" value="CAA9524945.1"/>
    <property type="molecule type" value="Genomic_DNA"/>
</dbReference>
<feature type="compositionally biased region" description="Basic residues" evidence="1">
    <location>
        <begin position="396"/>
        <end position="416"/>
    </location>
</feature>
<evidence type="ECO:0000313" key="2">
    <source>
        <dbReference type="EMBL" id="CAA9524945.1"/>
    </source>
</evidence>
<feature type="compositionally biased region" description="Basic and acidic residues" evidence="1">
    <location>
        <begin position="300"/>
        <end position="314"/>
    </location>
</feature>
<feature type="compositionally biased region" description="Basic and acidic residues" evidence="1">
    <location>
        <begin position="183"/>
        <end position="204"/>
    </location>
</feature>
<feature type="non-terminal residue" evidence="2">
    <location>
        <position position="516"/>
    </location>
</feature>
<sequence>EPAPPPRRVHRADPAPPRRAVDVRPDRAAVPRRRWLADPGPARRRRRPAASGDDRRRRVPDRPRTDPGAVGWRGDAPRRRLARRRRGRLCRGLPVPGAGRGAGPRGAGPARLACRLRLRRPPLVRRRPGPDRRIGRGRPAPDRDRAGSGHPALVRRPGAVGAGRRRRGAGRGHGRDRRPGRRPVPDPRDAGADGRLRPDLDRLLGRKVSAGGPGAEGDRPRGAAAAGQPGGPDPGGLGRGAGNHDHRVAGQQLHRRHRDRHPLLRLARQRDGRRVLVSPDRRVRPRGLVRGFCHPGRVAGAERGRRGARHRPEQDVPGAGPLRLAQRGRPDQRPRRRRQRDRRRWDAGDRPHLVPAAAATPGPVLLHQRRGARPPRGEGVRRPRDRGGDAVGGRVQHGRHRLRPARRPTGAQRRRRLGLDRGPADRNQRRLRIGPVPAGPQQPDHRRRRQFSARGRDPDRPPGAGTLRLVLDPPHRRRHAGDGGPGQRPLRNATGVGQRGDAGAGGDGGGGRGGAV</sequence>